<proteinExistence type="predicted"/>
<protein>
    <recommendedName>
        <fullName evidence="3">GrpB family protein</fullName>
    </recommendedName>
</protein>
<dbReference type="PANTHER" id="PTHR34822">
    <property type="entry name" value="GRPB DOMAIN PROTEIN (AFU_ORTHOLOGUE AFUA_1G01530)"/>
    <property type="match status" value="1"/>
</dbReference>
<dbReference type="Proteomes" id="UP000220005">
    <property type="component" value="Unassembled WGS sequence"/>
</dbReference>
<dbReference type="Pfam" id="PF04229">
    <property type="entry name" value="GrpB"/>
    <property type="match status" value="1"/>
</dbReference>
<accession>A0A2A7AQH3</accession>
<evidence type="ECO:0008006" key="3">
    <source>
        <dbReference type="Google" id="ProtNLM"/>
    </source>
</evidence>
<gene>
    <name evidence="1" type="ORF">CGS58_06675</name>
</gene>
<evidence type="ECO:0000313" key="1">
    <source>
        <dbReference type="EMBL" id="PDX81370.1"/>
    </source>
</evidence>
<dbReference type="EMBL" id="NMTY01000015">
    <property type="protein sequence ID" value="PDX81370.1"/>
    <property type="molecule type" value="Genomic_DNA"/>
</dbReference>
<reference evidence="1 2" key="1">
    <citation type="journal article" date="2017" name="Front. Microbiol.">
        <title>New Insights into the Diversity of the Genus Faecalibacterium.</title>
        <authorList>
            <person name="Benevides L."/>
            <person name="Burman S."/>
            <person name="Martin R."/>
            <person name="Robert V."/>
            <person name="Thomas M."/>
            <person name="Miquel S."/>
            <person name="Chain F."/>
            <person name="Sokol H."/>
            <person name="Bermudez-Humaran L.G."/>
            <person name="Morrison M."/>
            <person name="Langella P."/>
            <person name="Azevedo V.A."/>
            <person name="Chatel J.M."/>
            <person name="Soares S."/>
        </authorList>
    </citation>
    <scope>NUCLEOTIDE SEQUENCE [LARGE SCALE GENOMIC DNA]</scope>
    <source>
        <strain evidence="1 2">CNCM I 4575</strain>
    </source>
</reference>
<sequence>MKTTHVVVLPYDPKWKDDFTAIQAELEAALGDLALGIEHVGSTSVEGMAAKPCIDVDVVIPDNSVLGEVIERLAVIGYLHEGNLGIEGREAFRYTDKPDLQLHHLYVCPANSKELHRHRVFREFLRQNPEAVKRYSAVKEQAARLFPEDIEGYMGYKAPCIEELYRLCGLEP</sequence>
<evidence type="ECO:0000313" key="2">
    <source>
        <dbReference type="Proteomes" id="UP000220005"/>
    </source>
</evidence>
<dbReference type="InterPro" id="IPR007344">
    <property type="entry name" value="GrpB/CoaE"/>
</dbReference>
<dbReference type="SUPFAM" id="SSF81301">
    <property type="entry name" value="Nucleotidyltransferase"/>
    <property type="match status" value="1"/>
</dbReference>
<organism evidence="1 2">
    <name type="scientific">Faecalibacterium prausnitzii</name>
    <dbReference type="NCBI Taxonomy" id="853"/>
    <lineage>
        <taxon>Bacteria</taxon>
        <taxon>Bacillati</taxon>
        <taxon>Bacillota</taxon>
        <taxon>Clostridia</taxon>
        <taxon>Eubacteriales</taxon>
        <taxon>Oscillospiraceae</taxon>
        <taxon>Faecalibacterium</taxon>
    </lineage>
</organism>
<dbReference type="InterPro" id="IPR043519">
    <property type="entry name" value="NT_sf"/>
</dbReference>
<name>A0A2A7AQH3_9FIRM</name>
<dbReference type="AlphaFoldDB" id="A0A2A7AQH3"/>
<dbReference type="PANTHER" id="PTHR34822:SF1">
    <property type="entry name" value="GRPB FAMILY PROTEIN"/>
    <property type="match status" value="1"/>
</dbReference>
<dbReference type="RefSeq" id="WP_097839386.1">
    <property type="nucleotide sequence ID" value="NZ_NMTY01000015.1"/>
</dbReference>
<dbReference type="Gene3D" id="3.30.460.10">
    <property type="entry name" value="Beta Polymerase, domain 2"/>
    <property type="match status" value="1"/>
</dbReference>
<comment type="caution">
    <text evidence="1">The sequence shown here is derived from an EMBL/GenBank/DDBJ whole genome shotgun (WGS) entry which is preliminary data.</text>
</comment>